<dbReference type="AlphaFoldDB" id="A0A0M0JKX1"/>
<reference evidence="2" key="1">
    <citation type="journal article" date="2015" name="PLoS Genet.">
        <title>Genome Sequence and Transcriptome Analyses of Chrysochromulina tobin: Metabolic Tools for Enhanced Algal Fitness in the Prominent Order Prymnesiales (Haptophyceae).</title>
        <authorList>
            <person name="Hovde B.T."/>
            <person name="Deodato C.R."/>
            <person name="Hunsperger H.M."/>
            <person name="Ryken S.A."/>
            <person name="Yost W."/>
            <person name="Jha R.K."/>
            <person name="Patterson J."/>
            <person name="Monnat R.J. Jr."/>
            <person name="Barlow S.B."/>
            <person name="Starkenburg S.R."/>
            <person name="Cattolico R.A."/>
        </authorList>
    </citation>
    <scope>NUCLEOTIDE SEQUENCE</scope>
    <source>
        <strain evidence="2">CCMP291</strain>
    </source>
</reference>
<dbReference type="OrthoDB" id="542507at2759"/>
<dbReference type="EMBL" id="JWZX01002786">
    <property type="protein sequence ID" value="KOO26908.1"/>
    <property type="molecule type" value="Genomic_DNA"/>
</dbReference>
<keyword evidence="2" id="KW-1185">Reference proteome</keyword>
<dbReference type="PANTHER" id="PTHR33975:SF2">
    <property type="entry name" value="MYELIN-ASSOCIATED OLIGODENDROCYTE BASIC PROTEIN"/>
    <property type="match status" value="1"/>
</dbReference>
<evidence type="ECO:0000313" key="2">
    <source>
        <dbReference type="Proteomes" id="UP000037460"/>
    </source>
</evidence>
<dbReference type="Proteomes" id="UP000037460">
    <property type="component" value="Unassembled WGS sequence"/>
</dbReference>
<dbReference type="InterPro" id="IPR010903">
    <property type="entry name" value="DUF1517"/>
</dbReference>
<gene>
    <name evidence="1" type="ORF">Ctob_004427</name>
</gene>
<comment type="caution">
    <text evidence="1">The sequence shown here is derived from an EMBL/GenBank/DDBJ whole genome shotgun (WGS) entry which is preliminary data.</text>
</comment>
<protein>
    <submittedName>
        <fullName evidence="1">Uncharacterized protein</fullName>
    </submittedName>
</protein>
<dbReference type="Pfam" id="PF07466">
    <property type="entry name" value="DUF1517"/>
    <property type="match status" value="1"/>
</dbReference>
<sequence>MDTLWCAVFGALLAPAPRYAPARMQFGNFKNPFASKNDGATTIALTIGFNVADRGQRSVLGQLDAIAADADTSTSEGIARLCGDTSLALLRRRSEWVSCSGTVAHRGTDDDALLFFDRLVIQEAAKFDDRDSSTTIDAALSAAGLGARSAPPTLAVVCVIGCVMGDREAQLGGTSFSGDAARLQTALQELAAAAEGEVFAFELLWVPGGDDETLDADAVMIDWPELMPC</sequence>
<evidence type="ECO:0000313" key="1">
    <source>
        <dbReference type="EMBL" id="KOO26908.1"/>
    </source>
</evidence>
<proteinExistence type="predicted"/>
<name>A0A0M0JKX1_9EUKA</name>
<accession>A0A0M0JKX1</accession>
<organism evidence="1 2">
    <name type="scientific">Chrysochromulina tobinii</name>
    <dbReference type="NCBI Taxonomy" id="1460289"/>
    <lineage>
        <taxon>Eukaryota</taxon>
        <taxon>Haptista</taxon>
        <taxon>Haptophyta</taxon>
        <taxon>Prymnesiophyceae</taxon>
        <taxon>Prymnesiales</taxon>
        <taxon>Chrysochromulinaceae</taxon>
        <taxon>Chrysochromulina</taxon>
    </lineage>
</organism>
<dbReference type="PANTHER" id="PTHR33975">
    <property type="entry name" value="MYELIN-ASSOCIATED OLIGODENDROCYTE BASIC PROTEIN"/>
    <property type="match status" value="1"/>
</dbReference>
<dbReference type="InterPro" id="IPR053023">
    <property type="entry name" value="FLAP_modulator"/>
</dbReference>